<dbReference type="AlphaFoldDB" id="A0A1G6NRX4"/>
<dbReference type="STRING" id="993073.AS029_12780"/>
<protein>
    <submittedName>
        <fullName evidence="1">Uncharacterized protein</fullName>
    </submittedName>
</protein>
<accession>A0A1G6NRX4</accession>
<dbReference type="RefSeq" id="WP_058232969.1">
    <property type="nucleotide sequence ID" value="NZ_FMYG01000006.1"/>
</dbReference>
<reference evidence="1 2" key="1">
    <citation type="submission" date="2016-09" db="EMBL/GenBank/DDBJ databases">
        <authorList>
            <person name="Capua I."/>
            <person name="De Benedictis P."/>
            <person name="Joannis T."/>
            <person name="Lombin L.H."/>
            <person name="Cattoli G."/>
        </authorList>
    </citation>
    <scope>NUCLEOTIDE SEQUENCE [LARGE SCALE GENOMIC DNA]</scope>
    <source>
        <strain evidence="1 2">NIO-1002</strain>
    </source>
</reference>
<evidence type="ECO:0000313" key="2">
    <source>
        <dbReference type="Proteomes" id="UP000183203"/>
    </source>
</evidence>
<dbReference type="Proteomes" id="UP000183203">
    <property type="component" value="Unassembled WGS sequence"/>
</dbReference>
<gene>
    <name evidence="1" type="ORF">SAMN05216418_2835</name>
</gene>
<dbReference type="EMBL" id="FMYG01000006">
    <property type="protein sequence ID" value="SDC70720.1"/>
    <property type="molecule type" value="Genomic_DNA"/>
</dbReference>
<evidence type="ECO:0000313" key="1">
    <source>
        <dbReference type="EMBL" id="SDC70720.1"/>
    </source>
</evidence>
<dbReference type="OrthoDB" id="72471at2"/>
<proteinExistence type="predicted"/>
<organism evidence="1 2">
    <name type="scientific">Microbacterium enclense</name>
    <dbReference type="NCBI Taxonomy" id="993073"/>
    <lineage>
        <taxon>Bacteria</taxon>
        <taxon>Bacillati</taxon>
        <taxon>Actinomycetota</taxon>
        <taxon>Actinomycetes</taxon>
        <taxon>Micrococcales</taxon>
        <taxon>Microbacteriaceae</taxon>
        <taxon>Microbacterium</taxon>
    </lineage>
</organism>
<name>A0A1G6NRX4_9MICO</name>
<sequence>MTTTDVVLPGAEKCPGHLEWSAFGAMYPDTVCASALRWADGYQGTGLCDADDAFREKGIPCPFCDPDGFIDYQWSVSDGEHVILWEADETAVHPDTDIHFHDGKALWWTATHPDRGEERVLFRSIMDRWDEVEAEVHP</sequence>